<evidence type="ECO:0000259" key="8">
    <source>
        <dbReference type="Pfam" id="PF13359"/>
    </source>
</evidence>
<proteinExistence type="inferred from homology"/>
<dbReference type="AlphaFoldDB" id="A0A8B8GCS1"/>
<keyword evidence="9" id="KW-1185">Reference proteome</keyword>
<organism evidence="9 10">
    <name type="scientific">Sipha flava</name>
    <name type="common">yellow sugarcane aphid</name>
    <dbReference type="NCBI Taxonomy" id="143950"/>
    <lineage>
        <taxon>Eukaryota</taxon>
        <taxon>Metazoa</taxon>
        <taxon>Ecdysozoa</taxon>
        <taxon>Arthropoda</taxon>
        <taxon>Hexapoda</taxon>
        <taxon>Insecta</taxon>
        <taxon>Pterygota</taxon>
        <taxon>Neoptera</taxon>
        <taxon>Paraneoptera</taxon>
        <taxon>Hemiptera</taxon>
        <taxon>Sternorrhyncha</taxon>
        <taxon>Aphidomorpha</taxon>
        <taxon>Aphidoidea</taxon>
        <taxon>Aphididae</taxon>
        <taxon>Sipha</taxon>
    </lineage>
</organism>
<dbReference type="InterPro" id="IPR045249">
    <property type="entry name" value="HARBI1-like"/>
</dbReference>
<dbReference type="RefSeq" id="XP_025420502.1">
    <property type="nucleotide sequence ID" value="XM_025564717.1"/>
</dbReference>
<dbReference type="GeneID" id="112690665"/>
<comment type="similarity">
    <text evidence="3">Belongs to the HARBI1 family.</text>
</comment>
<name>A0A8B8GCS1_9HEMI</name>
<dbReference type="GO" id="GO:0005634">
    <property type="term" value="C:nucleus"/>
    <property type="evidence" value="ECO:0007669"/>
    <property type="project" value="UniProtKB-SubCell"/>
</dbReference>
<dbReference type="GO" id="GO:0046872">
    <property type="term" value="F:metal ion binding"/>
    <property type="evidence" value="ECO:0007669"/>
    <property type="project" value="UniProtKB-KW"/>
</dbReference>
<dbReference type="OrthoDB" id="6578142at2759"/>
<sequence>MYKLKQKKIAIASAAFYLLTKDNKKKRSKWVKNWKLNRHKFSDITLLRELEDNCPDDYKNYLRMDSKDFQFLLELVGPKIKKQDTVMRTAISPEERLIATLRYLATGRSYEDLKFSTCISAPSLSFIIPETCKAIFEALKMDYMKFPTTKEEWETVAMGFQDRWQFINCGGSIDGKHIRIVQPPSTGAQFYNYKGFYSIILMAIVNSNYEFIFVDVGKNGRLSDAGVIEFTNFYEDLKTGKLQLPDNNETVNNLNFVFLGDEAFALHDNILKPYAQRELTKEKRTFNYRLSRARNCVENTFGLISSIFRLLQGAIHLHPEKASYAVLAICVLHNFLRKRGNSYVTSTNFDRQDGMNILQNGDWRVNSNNELPGLQHARTKNVSDNAKINRDKYMHFYNNEGSVEFQEDMLKAGRA</sequence>
<evidence type="ECO:0000256" key="3">
    <source>
        <dbReference type="ARBA" id="ARBA00006958"/>
    </source>
</evidence>
<evidence type="ECO:0000256" key="4">
    <source>
        <dbReference type="ARBA" id="ARBA00022722"/>
    </source>
</evidence>
<keyword evidence="7" id="KW-0539">Nucleus</keyword>
<dbReference type="PANTHER" id="PTHR22930:SF284">
    <property type="entry name" value="DDE TNP4 DOMAIN-CONTAINING PROTEIN"/>
    <property type="match status" value="1"/>
</dbReference>
<protein>
    <submittedName>
        <fullName evidence="10">Nuclease HARBI1</fullName>
    </submittedName>
</protein>
<dbReference type="GO" id="GO:0016787">
    <property type="term" value="F:hydrolase activity"/>
    <property type="evidence" value="ECO:0007669"/>
    <property type="project" value="UniProtKB-KW"/>
</dbReference>
<reference evidence="10" key="1">
    <citation type="submission" date="2025-08" db="UniProtKB">
        <authorList>
            <consortium name="RefSeq"/>
        </authorList>
    </citation>
    <scope>IDENTIFICATION</scope>
    <source>
        <tissue evidence="10">Whole body</tissue>
    </source>
</reference>
<evidence type="ECO:0000313" key="9">
    <source>
        <dbReference type="Proteomes" id="UP000694846"/>
    </source>
</evidence>
<dbReference type="InterPro" id="IPR027806">
    <property type="entry name" value="HARBI1_dom"/>
</dbReference>
<dbReference type="Proteomes" id="UP000694846">
    <property type="component" value="Unplaced"/>
</dbReference>
<evidence type="ECO:0000256" key="1">
    <source>
        <dbReference type="ARBA" id="ARBA00001968"/>
    </source>
</evidence>
<dbReference type="PANTHER" id="PTHR22930">
    <property type="match status" value="1"/>
</dbReference>
<dbReference type="Pfam" id="PF13359">
    <property type="entry name" value="DDE_Tnp_4"/>
    <property type="match status" value="1"/>
</dbReference>
<dbReference type="GO" id="GO:0004518">
    <property type="term" value="F:nuclease activity"/>
    <property type="evidence" value="ECO:0007669"/>
    <property type="project" value="UniProtKB-KW"/>
</dbReference>
<accession>A0A8B8GCS1</accession>
<evidence type="ECO:0000313" key="10">
    <source>
        <dbReference type="RefSeq" id="XP_025420502.1"/>
    </source>
</evidence>
<feature type="domain" description="DDE Tnp4" evidence="8">
    <location>
        <begin position="173"/>
        <end position="334"/>
    </location>
</feature>
<comment type="subcellular location">
    <subcellularLocation>
        <location evidence="2">Nucleus</location>
    </subcellularLocation>
</comment>
<evidence type="ECO:0000256" key="2">
    <source>
        <dbReference type="ARBA" id="ARBA00004123"/>
    </source>
</evidence>
<comment type="cofactor">
    <cofactor evidence="1">
        <name>a divalent metal cation</name>
        <dbReference type="ChEBI" id="CHEBI:60240"/>
    </cofactor>
</comment>
<evidence type="ECO:0000256" key="5">
    <source>
        <dbReference type="ARBA" id="ARBA00022723"/>
    </source>
</evidence>
<evidence type="ECO:0000256" key="7">
    <source>
        <dbReference type="ARBA" id="ARBA00023242"/>
    </source>
</evidence>
<keyword evidence="6" id="KW-0378">Hydrolase</keyword>
<evidence type="ECO:0000256" key="6">
    <source>
        <dbReference type="ARBA" id="ARBA00022801"/>
    </source>
</evidence>
<keyword evidence="5" id="KW-0479">Metal-binding</keyword>
<keyword evidence="4" id="KW-0540">Nuclease</keyword>
<gene>
    <name evidence="10" type="primary">LOC112690665</name>
</gene>